<dbReference type="RefSeq" id="WP_183456130.1">
    <property type="nucleotide sequence ID" value="NZ_JACHWZ010000002.1"/>
</dbReference>
<reference evidence="1 2" key="1">
    <citation type="submission" date="2020-08" db="EMBL/GenBank/DDBJ databases">
        <title>Genomic Encyclopedia of Type Strains, Phase III (KMG-III): the genomes of soil and plant-associated and newly described type strains.</title>
        <authorList>
            <person name="Whitman W."/>
        </authorList>
    </citation>
    <scope>NUCLEOTIDE SEQUENCE [LARGE SCALE GENOMIC DNA]</scope>
    <source>
        <strain evidence="1 2">CECT 8799</strain>
    </source>
</reference>
<evidence type="ECO:0000313" key="1">
    <source>
        <dbReference type="EMBL" id="MBB3059574.1"/>
    </source>
</evidence>
<name>A0A7W4W8T8_9GAMM</name>
<dbReference type="Proteomes" id="UP000535937">
    <property type="component" value="Unassembled WGS sequence"/>
</dbReference>
<accession>A0A7W4W8T8</accession>
<organism evidence="1 2">
    <name type="scientific">Microbulbifer rhizosphaerae</name>
    <dbReference type="NCBI Taxonomy" id="1562603"/>
    <lineage>
        <taxon>Bacteria</taxon>
        <taxon>Pseudomonadati</taxon>
        <taxon>Pseudomonadota</taxon>
        <taxon>Gammaproteobacteria</taxon>
        <taxon>Cellvibrionales</taxon>
        <taxon>Microbulbiferaceae</taxon>
        <taxon>Microbulbifer</taxon>
    </lineage>
</organism>
<proteinExistence type="predicted"/>
<gene>
    <name evidence="1" type="ORF">FHS09_000382</name>
</gene>
<comment type="caution">
    <text evidence="1">The sequence shown here is derived from an EMBL/GenBank/DDBJ whole genome shotgun (WGS) entry which is preliminary data.</text>
</comment>
<keyword evidence="2" id="KW-1185">Reference proteome</keyword>
<evidence type="ECO:0000313" key="2">
    <source>
        <dbReference type="Proteomes" id="UP000535937"/>
    </source>
</evidence>
<dbReference type="AlphaFoldDB" id="A0A7W4W8T8"/>
<protein>
    <submittedName>
        <fullName evidence="1">Uncharacterized protein</fullName>
    </submittedName>
</protein>
<dbReference type="EMBL" id="JACHWZ010000002">
    <property type="protein sequence ID" value="MBB3059574.1"/>
    <property type="molecule type" value="Genomic_DNA"/>
</dbReference>
<sequence length="117" mass="13637">MMEDIDELLKSMNSLIQRASILSTDLVNFNRAESIPLGELMCDWLSCRSSHNVNITHGEIEQLIKQRQIATWVKAKRMFKSQELVILTDWQILEAKALALSINIILKNLFFRNKKEY</sequence>